<reference evidence="8" key="1">
    <citation type="journal article" date="2014" name="Front. Microbiol.">
        <title>High frequency of phylogenetically diverse reductive dehalogenase-homologous genes in deep subseafloor sedimentary metagenomes.</title>
        <authorList>
            <person name="Kawai M."/>
            <person name="Futagami T."/>
            <person name="Toyoda A."/>
            <person name="Takaki Y."/>
            <person name="Nishi S."/>
            <person name="Hori S."/>
            <person name="Arai W."/>
            <person name="Tsubouchi T."/>
            <person name="Morono Y."/>
            <person name="Uchiyama I."/>
            <person name="Ito T."/>
            <person name="Fujiyama A."/>
            <person name="Inagaki F."/>
            <person name="Takami H."/>
        </authorList>
    </citation>
    <scope>NUCLEOTIDE SEQUENCE</scope>
    <source>
        <strain evidence="8">Expedition CK06-06</strain>
    </source>
</reference>
<keyword evidence="4" id="KW-0808">Transferase</keyword>
<protein>
    <recommendedName>
        <fullName evidence="2">histidine kinase</fullName>
        <ecNumber evidence="2">2.7.13.3</ecNumber>
    </recommendedName>
</protein>
<accession>X0TN48</accession>
<feature type="non-terminal residue" evidence="8">
    <location>
        <position position="278"/>
    </location>
</feature>
<dbReference type="SUPFAM" id="SSF55785">
    <property type="entry name" value="PYP-like sensor domain (PAS domain)"/>
    <property type="match status" value="2"/>
</dbReference>
<feature type="domain" description="Rhodanese" evidence="7">
    <location>
        <begin position="235"/>
        <end position="255"/>
    </location>
</feature>
<dbReference type="EMBL" id="BARS01017167">
    <property type="protein sequence ID" value="GAF94958.1"/>
    <property type="molecule type" value="Genomic_DNA"/>
</dbReference>
<sequence length="278" mass="32660">TRFLRDKDGNIAGLLGISSDISERKRVEEELRFEREQLLALFESIDEVIYVVDPESHEILFANKHLKDAFGKDLAGGICYRELQDLDEPCDFCTNEIILKDKDKPYTWEYHNPVLDRDYLITDRIIKWPDGRDVRFELAIDITERKRAEEKLKESEGRLRIAGKAAYDLIYEWDVETGHLEWFGDIDGMLGYEQGEISQSIEAWLKLIHPEDAGQLEDAVEFHRTSTEPIQYEYRVKHMDGSWRHWNDHGLPLLDENGRPYRWIGVCTDITERKLAEE</sequence>
<gene>
    <name evidence="8" type="ORF">S01H1_28119</name>
</gene>
<evidence type="ECO:0000259" key="6">
    <source>
        <dbReference type="PROSITE" id="PS50113"/>
    </source>
</evidence>
<dbReference type="NCBIfam" id="TIGR00229">
    <property type="entry name" value="sensory_box"/>
    <property type="match status" value="1"/>
</dbReference>
<comment type="catalytic activity">
    <reaction evidence="1">
        <text>ATP + protein L-histidine = ADP + protein N-phospho-L-histidine.</text>
        <dbReference type="EC" id="2.7.13.3"/>
    </reaction>
</comment>
<dbReference type="Pfam" id="PF08447">
    <property type="entry name" value="PAS_3"/>
    <property type="match status" value="1"/>
</dbReference>
<dbReference type="SMART" id="SM00086">
    <property type="entry name" value="PAC"/>
    <property type="match status" value="1"/>
</dbReference>
<evidence type="ECO:0000256" key="3">
    <source>
        <dbReference type="ARBA" id="ARBA00022553"/>
    </source>
</evidence>
<feature type="domain" description="PAC" evidence="6">
    <location>
        <begin position="1"/>
        <end position="33"/>
    </location>
</feature>
<dbReference type="InterPro" id="IPR013655">
    <property type="entry name" value="PAS_fold_3"/>
</dbReference>
<dbReference type="InterPro" id="IPR001610">
    <property type="entry name" value="PAC"/>
</dbReference>
<organism evidence="8">
    <name type="scientific">marine sediment metagenome</name>
    <dbReference type="NCBI Taxonomy" id="412755"/>
    <lineage>
        <taxon>unclassified sequences</taxon>
        <taxon>metagenomes</taxon>
        <taxon>ecological metagenomes</taxon>
    </lineage>
</organism>
<dbReference type="InterPro" id="IPR035965">
    <property type="entry name" value="PAS-like_dom_sf"/>
</dbReference>
<feature type="domain" description="PAC" evidence="6">
    <location>
        <begin position="230"/>
        <end position="278"/>
    </location>
</feature>
<dbReference type="CDD" id="cd00130">
    <property type="entry name" value="PAS"/>
    <property type="match status" value="1"/>
</dbReference>
<dbReference type="EC" id="2.7.13.3" evidence="2"/>
<evidence type="ECO:0000313" key="8">
    <source>
        <dbReference type="EMBL" id="GAF94958.1"/>
    </source>
</evidence>
<feature type="non-terminal residue" evidence="8">
    <location>
        <position position="1"/>
    </location>
</feature>
<comment type="caution">
    <text evidence="8">The sequence shown here is derived from an EMBL/GenBank/DDBJ whole genome shotgun (WGS) entry which is preliminary data.</text>
</comment>
<dbReference type="InterPro" id="IPR052162">
    <property type="entry name" value="Sensor_kinase/Photoreceptor"/>
</dbReference>
<dbReference type="Pfam" id="PF13188">
    <property type="entry name" value="PAS_8"/>
    <property type="match status" value="1"/>
</dbReference>
<dbReference type="PROSITE" id="PS50206">
    <property type="entry name" value="RHODANESE_3"/>
    <property type="match status" value="1"/>
</dbReference>
<evidence type="ECO:0000256" key="4">
    <source>
        <dbReference type="ARBA" id="ARBA00022679"/>
    </source>
</evidence>
<dbReference type="InterPro" id="IPR001763">
    <property type="entry name" value="Rhodanese-like_dom"/>
</dbReference>
<dbReference type="AlphaFoldDB" id="X0TN48"/>
<dbReference type="Gene3D" id="3.30.450.20">
    <property type="entry name" value="PAS domain"/>
    <property type="match status" value="3"/>
</dbReference>
<dbReference type="PANTHER" id="PTHR43304">
    <property type="entry name" value="PHYTOCHROME-LIKE PROTEIN CPH1"/>
    <property type="match status" value="1"/>
</dbReference>
<dbReference type="InterPro" id="IPR000700">
    <property type="entry name" value="PAS-assoc_C"/>
</dbReference>
<evidence type="ECO:0000259" key="7">
    <source>
        <dbReference type="PROSITE" id="PS50206"/>
    </source>
</evidence>
<evidence type="ECO:0000256" key="5">
    <source>
        <dbReference type="ARBA" id="ARBA00022777"/>
    </source>
</evidence>
<evidence type="ECO:0000256" key="1">
    <source>
        <dbReference type="ARBA" id="ARBA00000085"/>
    </source>
</evidence>
<dbReference type="PANTHER" id="PTHR43304:SF1">
    <property type="entry name" value="PAC DOMAIN-CONTAINING PROTEIN"/>
    <property type="match status" value="1"/>
</dbReference>
<dbReference type="PROSITE" id="PS50113">
    <property type="entry name" value="PAC"/>
    <property type="match status" value="2"/>
</dbReference>
<dbReference type="GO" id="GO:0004673">
    <property type="term" value="F:protein histidine kinase activity"/>
    <property type="evidence" value="ECO:0007669"/>
    <property type="project" value="UniProtKB-EC"/>
</dbReference>
<keyword evidence="3" id="KW-0597">Phosphoprotein</keyword>
<evidence type="ECO:0000256" key="2">
    <source>
        <dbReference type="ARBA" id="ARBA00012438"/>
    </source>
</evidence>
<keyword evidence="5" id="KW-0418">Kinase</keyword>
<proteinExistence type="predicted"/>
<dbReference type="InterPro" id="IPR000014">
    <property type="entry name" value="PAS"/>
</dbReference>
<name>X0TN48_9ZZZZ</name>